<dbReference type="AlphaFoldDB" id="A0A5D3C520"/>
<gene>
    <name evidence="1" type="ORF">E5676_scaffold83G001980</name>
</gene>
<evidence type="ECO:0000313" key="2">
    <source>
        <dbReference type="Proteomes" id="UP000321947"/>
    </source>
</evidence>
<sequence length="194" mass="22134">MQPLTTPRQMVKRNVQDTYWNVYLRASLWEGLPPTIGVGIEGVMGRKAKIYKEKMKVSFGWSRPFMVKQIFPYGAVEITLLDGTNAFKARENDDDQLKYKHMKHRAGQEEKKVECLAETKTKLAEIQTVKQKKKVVLIDLSEKVESVAAKSNVVEHQKVDRLEVVAEEFSEEIERISPLEPSCMPEEPGLVSIA</sequence>
<dbReference type="Proteomes" id="UP000321947">
    <property type="component" value="Unassembled WGS sequence"/>
</dbReference>
<evidence type="ECO:0000313" key="1">
    <source>
        <dbReference type="EMBL" id="TYK05489.1"/>
    </source>
</evidence>
<reference evidence="1 2" key="1">
    <citation type="submission" date="2019-08" db="EMBL/GenBank/DDBJ databases">
        <title>Draft genome sequences of two oriental melons (Cucumis melo L. var makuwa).</title>
        <authorList>
            <person name="Kwon S.-Y."/>
        </authorList>
    </citation>
    <scope>NUCLEOTIDE SEQUENCE [LARGE SCALE GENOMIC DNA]</scope>
    <source>
        <strain evidence="2">cv. Chang Bougi</strain>
        <tissue evidence="1">Leaf</tissue>
    </source>
</reference>
<organism evidence="1 2">
    <name type="scientific">Cucumis melo var. makuwa</name>
    <name type="common">Oriental melon</name>
    <dbReference type="NCBI Taxonomy" id="1194695"/>
    <lineage>
        <taxon>Eukaryota</taxon>
        <taxon>Viridiplantae</taxon>
        <taxon>Streptophyta</taxon>
        <taxon>Embryophyta</taxon>
        <taxon>Tracheophyta</taxon>
        <taxon>Spermatophyta</taxon>
        <taxon>Magnoliopsida</taxon>
        <taxon>eudicotyledons</taxon>
        <taxon>Gunneridae</taxon>
        <taxon>Pentapetalae</taxon>
        <taxon>rosids</taxon>
        <taxon>fabids</taxon>
        <taxon>Cucurbitales</taxon>
        <taxon>Cucurbitaceae</taxon>
        <taxon>Benincaseae</taxon>
        <taxon>Cucumis</taxon>
    </lineage>
</organism>
<proteinExistence type="predicted"/>
<dbReference type="EMBL" id="SSTD01013865">
    <property type="protein sequence ID" value="TYK05489.1"/>
    <property type="molecule type" value="Genomic_DNA"/>
</dbReference>
<accession>A0A5D3C520</accession>
<protein>
    <submittedName>
        <fullName evidence="1">Uncharacterized protein</fullName>
    </submittedName>
</protein>
<comment type="caution">
    <text evidence="1">The sequence shown here is derived from an EMBL/GenBank/DDBJ whole genome shotgun (WGS) entry which is preliminary data.</text>
</comment>
<name>A0A5D3C520_CUCMM</name>